<dbReference type="OrthoDB" id="9757947at2"/>
<dbReference type="GO" id="GO:0007155">
    <property type="term" value="P:cell adhesion"/>
    <property type="evidence" value="ECO:0007669"/>
    <property type="project" value="InterPro"/>
</dbReference>
<proteinExistence type="predicted"/>
<evidence type="ECO:0000256" key="2">
    <source>
        <dbReference type="SAM" id="MobiDB-lite"/>
    </source>
</evidence>
<comment type="caution">
    <text evidence="5">The sequence shown here is derived from an EMBL/GenBank/DDBJ whole genome shotgun (WGS) entry which is preliminary data.</text>
</comment>
<dbReference type="InterPro" id="IPR026444">
    <property type="entry name" value="Secre_tail"/>
</dbReference>
<evidence type="ECO:0000256" key="3">
    <source>
        <dbReference type="SAM" id="SignalP"/>
    </source>
</evidence>
<organism evidence="5 6">
    <name type="scientific">Croceitalea dokdonensis DOKDO 023</name>
    <dbReference type="NCBI Taxonomy" id="1300341"/>
    <lineage>
        <taxon>Bacteria</taxon>
        <taxon>Pseudomonadati</taxon>
        <taxon>Bacteroidota</taxon>
        <taxon>Flavobacteriia</taxon>
        <taxon>Flavobacteriales</taxon>
        <taxon>Flavobacteriaceae</taxon>
        <taxon>Croceitalea</taxon>
    </lineage>
</organism>
<feature type="signal peptide" evidence="3">
    <location>
        <begin position="1"/>
        <end position="18"/>
    </location>
</feature>
<dbReference type="InterPro" id="IPR015943">
    <property type="entry name" value="WD40/YVTN_repeat-like_dom_sf"/>
</dbReference>
<dbReference type="PATRIC" id="fig|1300341.3.peg.1232"/>
<name>A0A0P7AX34_9FLAO</name>
<keyword evidence="5" id="KW-0378">Hydrolase</keyword>
<dbReference type="Proteomes" id="UP000050280">
    <property type="component" value="Unassembled WGS sequence"/>
</dbReference>
<evidence type="ECO:0000313" key="5">
    <source>
        <dbReference type="EMBL" id="KPM32601.1"/>
    </source>
</evidence>
<dbReference type="GO" id="GO:0016787">
    <property type="term" value="F:hydrolase activity"/>
    <property type="evidence" value="ECO:0007669"/>
    <property type="project" value="UniProtKB-KW"/>
</dbReference>
<reference evidence="5 6" key="1">
    <citation type="submission" date="2015-09" db="EMBL/GenBank/DDBJ databases">
        <title>Genome sequence of the marine flavobacterium Croceitalea dokdonensis DOKDO 023 that contains proton- and sodium-pumping rhodopsins.</title>
        <authorList>
            <person name="Kwon S.-K."/>
            <person name="Lee H.K."/>
            <person name="Kwak M.-J."/>
            <person name="Kim J.F."/>
        </authorList>
    </citation>
    <scope>NUCLEOTIDE SEQUENCE [LARGE SCALE GENOMIC DNA]</scope>
    <source>
        <strain evidence="5 6">DOKDO 023</strain>
    </source>
</reference>
<evidence type="ECO:0000313" key="6">
    <source>
        <dbReference type="Proteomes" id="UP000050280"/>
    </source>
</evidence>
<feature type="domain" description="Secretion system C-terminal sorting" evidence="4">
    <location>
        <begin position="1346"/>
        <end position="1414"/>
    </location>
</feature>
<dbReference type="SUPFAM" id="SSF110296">
    <property type="entry name" value="Oligoxyloglucan reducing end-specific cellobiohydrolase"/>
    <property type="match status" value="2"/>
</dbReference>
<feature type="region of interest" description="Disordered" evidence="2">
    <location>
        <begin position="1135"/>
        <end position="1155"/>
    </location>
</feature>
<dbReference type="InterPro" id="IPR028974">
    <property type="entry name" value="TSP_type-3_rpt"/>
</dbReference>
<sequence>MKNYYFILLWLCAAVASAQYIESAPWMQNLEKSKTVSKSRNPENKKQYSIYEITAAFNRYWETKDKNKKGSGFKPYMRWENYWKHMVDANGYLPSSKQLYESWKRKRFNNSVPNPTSAWTPVGPVRPGIQASGLPGTGRMNAMAVDPNNPNIWYAGAPSGGIWKSTDAGQNWTTLFDDFLQIGVSAIAIDANDSNTIYIATGDDDAADSYSIGVFKSTDGGSSWQETGLGISSDPNWTDNRLMSEIAIDPTNSNIIWVATSFGLFKSLDAGATWDRKRAGNITDFRLKPGDPNTVYAITNSQYFKSTDGDTFTQITDILPTSSGRRVIDVSPANPEVVYILTAKTQAEDYEYQGLYKSTDSGETFIESPNTTNIMESNQAWFDLAIAVSPTDADEVYMGCLNIWKSFNGGDSFQKVNEWFVNSAAYTHADIHTLKFFNNVLFAATDGGLYTSDNGGASFTDRTENMAVTQFYRVAVAKNNKERIVGGTQDNSGFVGTGDTWNVYTGGDGMDYEVDPNNQDILYGFSQFGSPLWISTNAGQSVGTVGSPSEGNWITPLAVGIDGSVYAGYDSAVYKLVGNAWERWSNDFGSGNIDDIETHPTDPNIIYAAEGDFLFRSNDGGLTFSAFNRFDSIISDIAINQNDGSFIYVTTSSRVGIRQSAQTPIRGVYRVAVNANGDPGPEENITLNLDTDQGFFAIASQGRHTDNPIYVGTNLGVYRLDDTLTEWEEYFTDLPSTTVSDLEINEEEETITASTYGRGIWQSPIPVQTPDDDIRLVQVSPESAQVLCGEIIPTAVIENKGLNPITEATFTVTLNGAINNTFTWTGTLNPNETTNITLPALSEVPLGSNELSIEAVVNGDAFADNNTLNVDFINNRFGTGNQLFNMETDETTLTNFAPTGTSAWELGTPTGTLLNTLSSGQQAYATNLSGNHPDGNISFLVSGCYELSSIVAPVLQFDMAFDLEQDYDIVYVEYSTDDALTWNLLGTQNSLPLWYNSDRTNESSGGVDCQNCPGGQWTGTNATLTTYSYDFVQNAANGETDLTNEDNILFRIVFQSDPSVNQEGVVIDDFMVAGVQDDDDDDNDGVLDVDDNCPLLANANQLDTDGDGIGNVCDADDDNDGIMDVDDNCPLIANPNQEDADGDGIGDDCDDDSDNDGVPNNVDTCPDTPANSTVDATGCPVFTLPNNNFAIQTIGESCIASDNGSIAVAATQALDYTATLSQSGVALASETFTDAITLGNLSAGNYTLCITVAGQADFEQCFELSITQPEPLSVSSQINSLDNQITLNLRGAKSYIIEFNDRTFVTQEEQIVLDLDAVKNTLRVKTELDCQGVFEETIILSDDLIVYPNPVTTGYVDIILANSPTEEVTISLFALNGSLIMQKAVFTEKREIRLSMDSLEDGVYLLNLKSNEYLYNYKILKR</sequence>
<keyword evidence="1 3" id="KW-0732">Signal</keyword>
<dbReference type="GO" id="GO:0010411">
    <property type="term" value="P:xyloglucan metabolic process"/>
    <property type="evidence" value="ECO:0007669"/>
    <property type="project" value="TreeGrafter"/>
</dbReference>
<dbReference type="Gene3D" id="4.10.1080.10">
    <property type="entry name" value="TSP type-3 repeat"/>
    <property type="match status" value="1"/>
</dbReference>
<protein>
    <submittedName>
        <fullName evidence="5">Glycosyl hydrolase</fullName>
    </submittedName>
</protein>
<evidence type="ECO:0000256" key="1">
    <source>
        <dbReference type="ARBA" id="ARBA00022729"/>
    </source>
</evidence>
<dbReference type="InterPro" id="IPR052025">
    <property type="entry name" value="Xyloglucanase_GH74"/>
</dbReference>
<dbReference type="RefSeq" id="WP_054558234.1">
    <property type="nucleotide sequence ID" value="NZ_LDJX01000002.1"/>
</dbReference>
<gene>
    <name evidence="5" type="ORF">I595_1027</name>
</gene>
<accession>A0A0P7AX34</accession>
<dbReference type="NCBIfam" id="TIGR04183">
    <property type="entry name" value="Por_Secre_tail"/>
    <property type="match status" value="1"/>
</dbReference>
<feature type="compositionally biased region" description="Acidic residues" evidence="2">
    <location>
        <begin position="1138"/>
        <end position="1155"/>
    </location>
</feature>
<dbReference type="SUPFAM" id="SSF103647">
    <property type="entry name" value="TSP type-3 repeat"/>
    <property type="match status" value="1"/>
</dbReference>
<dbReference type="PANTHER" id="PTHR43739:SF5">
    <property type="entry name" value="EXO-ALPHA-SIALIDASE"/>
    <property type="match status" value="1"/>
</dbReference>
<dbReference type="STRING" id="1300341.I595_1027"/>
<dbReference type="EMBL" id="LDJX01000002">
    <property type="protein sequence ID" value="KPM32601.1"/>
    <property type="molecule type" value="Genomic_DNA"/>
</dbReference>
<keyword evidence="6" id="KW-1185">Reference proteome</keyword>
<dbReference type="InterPro" id="IPR017897">
    <property type="entry name" value="Thrombospondin_3_rpt"/>
</dbReference>
<dbReference type="Pfam" id="PF02412">
    <property type="entry name" value="TSP_3"/>
    <property type="match status" value="3"/>
</dbReference>
<dbReference type="Pfam" id="PF18962">
    <property type="entry name" value="Por_Secre_tail"/>
    <property type="match status" value="1"/>
</dbReference>
<dbReference type="PROSITE" id="PS51234">
    <property type="entry name" value="TSP3"/>
    <property type="match status" value="2"/>
</dbReference>
<feature type="chain" id="PRO_5006135148" evidence="3">
    <location>
        <begin position="19"/>
        <end position="1422"/>
    </location>
</feature>
<dbReference type="GO" id="GO:0005509">
    <property type="term" value="F:calcium ion binding"/>
    <property type="evidence" value="ECO:0007669"/>
    <property type="project" value="InterPro"/>
</dbReference>
<evidence type="ECO:0000259" key="4">
    <source>
        <dbReference type="Pfam" id="PF18962"/>
    </source>
</evidence>
<dbReference type="InterPro" id="IPR003367">
    <property type="entry name" value="Thrombospondin_3-like_rpt"/>
</dbReference>
<dbReference type="Gene3D" id="2.130.10.10">
    <property type="entry name" value="YVTN repeat-like/Quinoprotein amine dehydrogenase"/>
    <property type="match status" value="5"/>
</dbReference>
<dbReference type="PANTHER" id="PTHR43739">
    <property type="entry name" value="XYLOGLUCANASE (EUROFUNG)"/>
    <property type="match status" value="1"/>
</dbReference>